<proteinExistence type="predicted"/>
<dbReference type="Proteomes" id="UP001196413">
    <property type="component" value="Unassembled WGS sequence"/>
</dbReference>
<gene>
    <name evidence="1" type="ORF">KIN20_030037</name>
</gene>
<dbReference type="EMBL" id="JAHQIW010006298">
    <property type="protein sequence ID" value="KAJ1368762.1"/>
    <property type="molecule type" value="Genomic_DNA"/>
</dbReference>
<name>A0AAD5R3A4_PARTN</name>
<evidence type="ECO:0000313" key="1">
    <source>
        <dbReference type="EMBL" id="KAJ1368762.1"/>
    </source>
</evidence>
<protein>
    <submittedName>
        <fullName evidence="1">Uncharacterized protein</fullName>
    </submittedName>
</protein>
<evidence type="ECO:0000313" key="2">
    <source>
        <dbReference type="Proteomes" id="UP001196413"/>
    </source>
</evidence>
<comment type="caution">
    <text evidence="1">The sequence shown here is derived from an EMBL/GenBank/DDBJ whole genome shotgun (WGS) entry which is preliminary data.</text>
</comment>
<reference evidence="1" key="1">
    <citation type="submission" date="2021-06" db="EMBL/GenBank/DDBJ databases">
        <title>Parelaphostrongylus tenuis whole genome reference sequence.</title>
        <authorList>
            <person name="Garwood T.J."/>
            <person name="Larsen P.A."/>
            <person name="Fountain-Jones N.M."/>
            <person name="Garbe J.R."/>
            <person name="Macchietto M.G."/>
            <person name="Kania S.A."/>
            <person name="Gerhold R.W."/>
            <person name="Richards J.E."/>
            <person name="Wolf T.M."/>
        </authorList>
    </citation>
    <scope>NUCLEOTIDE SEQUENCE</scope>
    <source>
        <strain evidence="1">MNPRO001-30</strain>
        <tissue evidence="1">Meninges</tissue>
    </source>
</reference>
<keyword evidence="2" id="KW-1185">Reference proteome</keyword>
<accession>A0AAD5R3A4</accession>
<dbReference type="AlphaFoldDB" id="A0AAD5R3A4"/>
<sequence length="99" mass="10716">MLYSYQIIMIFLLINHHKKLSDSIRGSTRNFTVSGLTLPVAMAYSVTTNVLALVPGIATSEAGAREFIERLVKLTVFDFLGSEARSALLPDAVISAALS</sequence>
<organism evidence="1 2">
    <name type="scientific">Parelaphostrongylus tenuis</name>
    <name type="common">Meningeal worm</name>
    <dbReference type="NCBI Taxonomy" id="148309"/>
    <lineage>
        <taxon>Eukaryota</taxon>
        <taxon>Metazoa</taxon>
        <taxon>Ecdysozoa</taxon>
        <taxon>Nematoda</taxon>
        <taxon>Chromadorea</taxon>
        <taxon>Rhabditida</taxon>
        <taxon>Rhabditina</taxon>
        <taxon>Rhabditomorpha</taxon>
        <taxon>Strongyloidea</taxon>
        <taxon>Metastrongylidae</taxon>
        <taxon>Parelaphostrongylus</taxon>
    </lineage>
</organism>